<comment type="caution">
    <text evidence="8">The sequence shown here is derived from an EMBL/GenBank/DDBJ whole genome shotgun (WGS) entry which is preliminary data.</text>
</comment>
<accession>A0A6N7EV61</accession>
<dbReference type="GO" id="GO:0055085">
    <property type="term" value="P:transmembrane transport"/>
    <property type="evidence" value="ECO:0007669"/>
    <property type="project" value="InterPro"/>
</dbReference>
<protein>
    <submittedName>
        <fullName evidence="8">STAS domain-containing protein</fullName>
    </submittedName>
</protein>
<keyword evidence="4 6" id="KW-0472">Membrane</keyword>
<gene>
    <name evidence="8" type="ORF">GCU85_06870</name>
</gene>
<keyword evidence="3 6" id="KW-1133">Transmembrane helix</keyword>
<keyword evidence="9" id="KW-1185">Reference proteome</keyword>
<feature type="transmembrane region" description="Helical" evidence="6">
    <location>
        <begin position="84"/>
        <end position="101"/>
    </location>
</feature>
<organism evidence="8 9">
    <name type="scientific">Ostreibacterium oceani</name>
    <dbReference type="NCBI Taxonomy" id="2654998"/>
    <lineage>
        <taxon>Bacteria</taxon>
        <taxon>Pseudomonadati</taxon>
        <taxon>Pseudomonadota</taxon>
        <taxon>Gammaproteobacteria</taxon>
        <taxon>Cardiobacteriales</taxon>
        <taxon>Ostreibacteriaceae</taxon>
        <taxon>Ostreibacterium</taxon>
    </lineage>
</organism>
<dbReference type="Proteomes" id="UP000471298">
    <property type="component" value="Unassembled WGS sequence"/>
</dbReference>
<dbReference type="Pfam" id="PF00916">
    <property type="entry name" value="Sulfate_transp"/>
    <property type="match status" value="1"/>
</dbReference>
<evidence type="ECO:0000256" key="3">
    <source>
        <dbReference type="ARBA" id="ARBA00022989"/>
    </source>
</evidence>
<dbReference type="SUPFAM" id="SSF52091">
    <property type="entry name" value="SpoIIaa-like"/>
    <property type="match status" value="1"/>
</dbReference>
<dbReference type="InterPro" id="IPR002645">
    <property type="entry name" value="STAS_dom"/>
</dbReference>
<comment type="subcellular location">
    <subcellularLocation>
        <location evidence="1">Membrane</location>
        <topology evidence="1">Multi-pass membrane protein</topology>
    </subcellularLocation>
</comment>
<feature type="transmembrane region" description="Helical" evidence="6">
    <location>
        <begin position="186"/>
        <end position="206"/>
    </location>
</feature>
<reference evidence="8 9" key="1">
    <citation type="submission" date="2019-10" db="EMBL/GenBank/DDBJ databases">
        <title>Cardiobacteriales fam. a chemoheterotrophic member of the order Cardiobacteriales, and proposal of Cardiobacteriales fam. nov.</title>
        <authorList>
            <person name="Wang C."/>
        </authorList>
    </citation>
    <scope>NUCLEOTIDE SEQUENCE [LARGE SCALE GENOMIC DNA]</scope>
    <source>
        <strain evidence="8 9">ML27</strain>
    </source>
</reference>
<dbReference type="Gene3D" id="3.30.750.24">
    <property type="entry name" value="STAS domain"/>
    <property type="match status" value="1"/>
</dbReference>
<feature type="transmembrane region" description="Helical" evidence="6">
    <location>
        <begin position="57"/>
        <end position="78"/>
    </location>
</feature>
<dbReference type="PANTHER" id="PTHR11814">
    <property type="entry name" value="SULFATE TRANSPORTER"/>
    <property type="match status" value="1"/>
</dbReference>
<sequence>MHRLALRLIHWLPFFLWLSKVTPKTAKLDLTAAITSAIFALPQGLAFALIAGLPPEFGLYAAMIAPLVTALFGCSWHTVSGPTVPTSIVIISILSGFAVPASPQFIGLALLLTLLAGIIQFTLGVFRLGHLVNFISHTVILGFSSGAAILIIVSQLGTFFGIDIARQDNIAMTLQLLFQRFHQIDLATTSLSVTTLVVALLCAKYYKKLPNLLIAMAAGTILAFIMTVLFNVEQITMVGALPSGLPQITIPNLSWFQASELFASAIALATLGLIQSVSIAKTVSNKTGQPINANQEFVAQGLSNMACSFTSGFFSSCSFTRTGVNYAAGAVTPLSSIFASGFILLVLIFAAGITAYLPLASMSAIIIIAGYKLIDFAHIKKIIQTSHAETAIYVLTLLATLFLSLEFAIYSGMFLALILYLQKTSQPKVVSLTVDQYDPYHRLIELPSTGSEHPKLAIIRVDGSLFFGSIDHIYQVINQSQAQQASYILLIGDGVNLIDISGAELLLRLKQYTRRKGGDLYLSGLTPAVRKYLSNSPYWDKLGGRSNIYNYQAEAINQINQLLDASNADDADPASDNTDNAQPAETAENAENKENAAPRTTDTTTDTTTDSVASDEPLNQTLPRTKDPKKILE</sequence>
<feature type="compositionally biased region" description="Low complexity" evidence="5">
    <location>
        <begin position="574"/>
        <end position="589"/>
    </location>
</feature>
<feature type="transmembrane region" description="Helical" evidence="6">
    <location>
        <begin position="342"/>
        <end position="371"/>
    </location>
</feature>
<feature type="compositionally biased region" description="Basic and acidic residues" evidence="5">
    <location>
        <begin position="624"/>
        <end position="633"/>
    </location>
</feature>
<keyword evidence="2 6" id="KW-0812">Transmembrane</keyword>
<dbReference type="InParanoid" id="A0A6N7EV61"/>
<feature type="transmembrane region" description="Helical" evidence="6">
    <location>
        <begin position="33"/>
        <end position="50"/>
    </location>
</feature>
<dbReference type="PROSITE" id="PS50801">
    <property type="entry name" value="STAS"/>
    <property type="match status" value="1"/>
</dbReference>
<feature type="transmembrane region" description="Helical" evidence="6">
    <location>
        <begin position="212"/>
        <end position="232"/>
    </location>
</feature>
<feature type="domain" description="STAS" evidence="7">
    <location>
        <begin position="446"/>
        <end position="559"/>
    </location>
</feature>
<feature type="transmembrane region" description="Helical" evidence="6">
    <location>
        <begin position="108"/>
        <end position="128"/>
    </location>
</feature>
<dbReference type="FunCoup" id="A0A6N7EV61">
    <property type="interactions" value="145"/>
</dbReference>
<feature type="transmembrane region" description="Helical" evidence="6">
    <location>
        <begin position="140"/>
        <end position="165"/>
    </location>
</feature>
<dbReference type="AlphaFoldDB" id="A0A6N7EV61"/>
<dbReference type="Pfam" id="PF01740">
    <property type="entry name" value="STAS"/>
    <property type="match status" value="1"/>
</dbReference>
<evidence type="ECO:0000256" key="6">
    <source>
        <dbReference type="SAM" id="Phobius"/>
    </source>
</evidence>
<evidence type="ECO:0000256" key="1">
    <source>
        <dbReference type="ARBA" id="ARBA00004141"/>
    </source>
</evidence>
<evidence type="ECO:0000256" key="5">
    <source>
        <dbReference type="SAM" id="MobiDB-lite"/>
    </source>
</evidence>
<feature type="compositionally biased region" description="Low complexity" evidence="5">
    <location>
        <begin position="597"/>
        <end position="610"/>
    </location>
</feature>
<dbReference type="CDD" id="cd07042">
    <property type="entry name" value="STAS_SulP_like_sulfate_transporter"/>
    <property type="match status" value="1"/>
</dbReference>
<dbReference type="InterPro" id="IPR036513">
    <property type="entry name" value="STAS_dom_sf"/>
</dbReference>
<name>A0A6N7EV61_9GAMM</name>
<feature type="transmembrane region" description="Helical" evidence="6">
    <location>
        <begin position="392"/>
        <end position="421"/>
    </location>
</feature>
<evidence type="ECO:0000259" key="7">
    <source>
        <dbReference type="PROSITE" id="PS50801"/>
    </source>
</evidence>
<proteinExistence type="predicted"/>
<evidence type="ECO:0000313" key="8">
    <source>
        <dbReference type="EMBL" id="MPV86451.1"/>
    </source>
</evidence>
<evidence type="ECO:0000313" key="9">
    <source>
        <dbReference type="Proteomes" id="UP000471298"/>
    </source>
</evidence>
<dbReference type="GO" id="GO:0016020">
    <property type="term" value="C:membrane"/>
    <property type="evidence" value="ECO:0007669"/>
    <property type="project" value="UniProtKB-SubCell"/>
</dbReference>
<dbReference type="InterPro" id="IPR001902">
    <property type="entry name" value="SLC26A/SulP_fam"/>
</dbReference>
<feature type="transmembrane region" description="Helical" evidence="6">
    <location>
        <begin position="253"/>
        <end position="274"/>
    </location>
</feature>
<dbReference type="RefSeq" id="WP_152810444.1">
    <property type="nucleotide sequence ID" value="NZ_WHNW01000007.1"/>
</dbReference>
<evidence type="ECO:0000256" key="4">
    <source>
        <dbReference type="ARBA" id="ARBA00023136"/>
    </source>
</evidence>
<dbReference type="InterPro" id="IPR011547">
    <property type="entry name" value="SLC26A/SulP_dom"/>
</dbReference>
<feature type="region of interest" description="Disordered" evidence="5">
    <location>
        <begin position="567"/>
        <end position="633"/>
    </location>
</feature>
<evidence type="ECO:0000256" key="2">
    <source>
        <dbReference type="ARBA" id="ARBA00022692"/>
    </source>
</evidence>
<dbReference type="EMBL" id="WHNW01000007">
    <property type="protein sequence ID" value="MPV86451.1"/>
    <property type="molecule type" value="Genomic_DNA"/>
</dbReference>